<sequence>MSTEMLSKKKLQRMSAIELALHMKEIKPCLKQSEIEFNTTQSHADYLQYKKLSNYFSDVKMIYKLKSIYH</sequence>
<gene>
    <name evidence="1" type="ORF">Pm5461_089</name>
</gene>
<evidence type="ECO:0000313" key="1">
    <source>
        <dbReference type="EMBL" id="AKA61952.1"/>
    </source>
</evidence>
<accession>A0A0G2SSP0</accession>
<reference evidence="1 2" key="1">
    <citation type="submission" date="2015-03" db="EMBL/GenBank/DDBJ databases">
        <authorList>
            <person name="Melo L.D.R."/>
            <person name="Veiga P."/>
            <person name="Cerca N."/>
            <person name="Kropinski A.M."/>
            <person name="Azeredo J."/>
            <person name="Almeida C."/>
            <person name="Sillankorva S."/>
        </authorList>
    </citation>
    <scope>NUCLEOTIDE SEQUENCE [LARGE SCALE GENOMIC DNA]</scope>
</reference>
<dbReference type="KEGG" id="vg:26622889"/>
<proteinExistence type="predicted"/>
<protein>
    <submittedName>
        <fullName evidence="1">Uncharacterized protein</fullName>
    </submittedName>
</protein>
<dbReference type="Proteomes" id="UP000202749">
    <property type="component" value="Segment"/>
</dbReference>
<organism evidence="1 2">
    <name type="scientific">Proteus phage vB_PmiM_Pm5461</name>
    <dbReference type="NCBI Taxonomy" id="1636250"/>
    <lineage>
        <taxon>Viruses</taxon>
        <taxon>Duplodnaviria</taxon>
        <taxon>Heunggongvirae</taxon>
        <taxon>Uroviricota</taxon>
        <taxon>Caudoviricetes</taxon>
        <taxon>Pantevenvirales</taxon>
        <taxon>Straboviridae</taxon>
        <taxon>Bragavirus</taxon>
        <taxon>Bragavirus pm5461</taxon>
    </lineage>
</organism>
<name>A0A0G2SSP0_9CAUD</name>
<keyword evidence="2" id="KW-1185">Reference proteome</keyword>
<dbReference type="RefSeq" id="YP_009195508.1">
    <property type="nucleotide sequence ID" value="NC_028762.1"/>
</dbReference>
<dbReference type="GeneID" id="26622889"/>
<dbReference type="EMBL" id="KP890823">
    <property type="protein sequence ID" value="AKA61952.1"/>
    <property type="molecule type" value="Genomic_DNA"/>
</dbReference>
<evidence type="ECO:0000313" key="2">
    <source>
        <dbReference type="Proteomes" id="UP000202749"/>
    </source>
</evidence>